<evidence type="ECO:0008006" key="6">
    <source>
        <dbReference type="Google" id="ProtNLM"/>
    </source>
</evidence>
<evidence type="ECO:0000313" key="5">
    <source>
        <dbReference type="Proteomes" id="UP000620124"/>
    </source>
</evidence>
<accession>A0A8H6YX61</accession>
<comment type="caution">
    <text evidence="4">The sequence shown here is derived from an EMBL/GenBank/DDBJ whole genome shotgun (WGS) entry which is preliminary data.</text>
</comment>
<evidence type="ECO:0000313" key="4">
    <source>
        <dbReference type="EMBL" id="KAF7365946.1"/>
    </source>
</evidence>
<dbReference type="AlphaFoldDB" id="A0A8H6YX61"/>
<protein>
    <recommendedName>
        <fullName evidence="6">NAD(P)-binding protein</fullName>
    </recommendedName>
</protein>
<dbReference type="PANTHER" id="PTHR24320:SF282">
    <property type="entry name" value="WW DOMAIN-CONTAINING OXIDOREDUCTASE"/>
    <property type="match status" value="1"/>
</dbReference>
<keyword evidence="2" id="KW-0521">NADP</keyword>
<evidence type="ECO:0000256" key="3">
    <source>
        <dbReference type="ARBA" id="ARBA00023002"/>
    </source>
</evidence>
<name>A0A8H6YX61_9AGAR</name>
<keyword evidence="5" id="KW-1185">Reference proteome</keyword>
<dbReference type="Gene3D" id="3.40.50.720">
    <property type="entry name" value="NAD(P)-binding Rossmann-like Domain"/>
    <property type="match status" value="1"/>
</dbReference>
<dbReference type="EMBL" id="JACAZI010000003">
    <property type="protein sequence ID" value="KAF7365946.1"/>
    <property type="molecule type" value="Genomic_DNA"/>
</dbReference>
<gene>
    <name evidence="4" type="ORF">MVEN_00470000</name>
</gene>
<dbReference type="PANTHER" id="PTHR24320">
    <property type="entry name" value="RETINOL DEHYDROGENASE"/>
    <property type="match status" value="1"/>
</dbReference>
<keyword evidence="3" id="KW-0560">Oxidoreductase</keyword>
<proteinExistence type="inferred from homology"/>
<dbReference type="OrthoDB" id="191139at2759"/>
<dbReference type="Proteomes" id="UP000620124">
    <property type="component" value="Unassembled WGS sequence"/>
</dbReference>
<dbReference type="GO" id="GO:0016491">
    <property type="term" value="F:oxidoreductase activity"/>
    <property type="evidence" value="ECO:0007669"/>
    <property type="project" value="UniProtKB-KW"/>
</dbReference>
<dbReference type="Pfam" id="PF00106">
    <property type="entry name" value="adh_short"/>
    <property type="match status" value="1"/>
</dbReference>
<comment type="similarity">
    <text evidence="1">Belongs to the short-chain dehydrogenases/reductases (SDR) family.</text>
</comment>
<dbReference type="InterPro" id="IPR002347">
    <property type="entry name" value="SDR_fam"/>
</dbReference>
<dbReference type="PRINTS" id="PR00081">
    <property type="entry name" value="GDHRDH"/>
</dbReference>
<dbReference type="InterPro" id="IPR036291">
    <property type="entry name" value="NAD(P)-bd_dom_sf"/>
</dbReference>
<evidence type="ECO:0000256" key="1">
    <source>
        <dbReference type="ARBA" id="ARBA00006484"/>
    </source>
</evidence>
<reference evidence="4" key="1">
    <citation type="submission" date="2020-05" db="EMBL/GenBank/DDBJ databases">
        <title>Mycena genomes resolve the evolution of fungal bioluminescence.</title>
        <authorList>
            <person name="Tsai I.J."/>
        </authorList>
    </citation>
    <scope>NUCLEOTIDE SEQUENCE</scope>
    <source>
        <strain evidence="4">CCC161011</strain>
    </source>
</reference>
<evidence type="ECO:0000256" key="2">
    <source>
        <dbReference type="ARBA" id="ARBA00022857"/>
    </source>
</evidence>
<organism evidence="4 5">
    <name type="scientific">Mycena venus</name>
    <dbReference type="NCBI Taxonomy" id="2733690"/>
    <lineage>
        <taxon>Eukaryota</taxon>
        <taxon>Fungi</taxon>
        <taxon>Dikarya</taxon>
        <taxon>Basidiomycota</taxon>
        <taxon>Agaricomycotina</taxon>
        <taxon>Agaricomycetes</taxon>
        <taxon>Agaricomycetidae</taxon>
        <taxon>Agaricales</taxon>
        <taxon>Marasmiineae</taxon>
        <taxon>Mycenaceae</taxon>
        <taxon>Mycena</taxon>
    </lineage>
</organism>
<sequence>MHTKPKFDPARDLPDLTGKIVLVTGGNSGIGYETVKVMLLKNATVYLAARSPSKGNEAITQLETETGKRAQFLELDLADLRTIRKAAEAFLEREERLDILFNNGGVMIPPTDQLTAQRYDLQFGTNVLGHFFLTELLLPALNASHTHTSVPARIINTSSDAHTNCPKRPIFFDAVKGGFRRDALIKKWGKMMAPWTLYGASKTGNIIIANHYAATCRSSVLVSCSLHPGIIKTGLQRTFPGPLKLIMNITGSPAHVGAHTQLWAAVTAAPEEINGKYFVPVGILKTPGPVATDAELGKEVIAYLKDAVRDF</sequence>
<dbReference type="SUPFAM" id="SSF51735">
    <property type="entry name" value="NAD(P)-binding Rossmann-fold domains"/>
    <property type="match status" value="1"/>
</dbReference>